<evidence type="ECO:0000313" key="1">
    <source>
        <dbReference type="EMBL" id="JAD93310.1"/>
    </source>
</evidence>
<dbReference type="AlphaFoldDB" id="A0A0A9E5Y7"/>
<name>A0A0A9E5Y7_ARUDO</name>
<proteinExistence type="predicted"/>
<accession>A0A0A9E5Y7</accession>
<protein>
    <submittedName>
        <fullName evidence="1">Uncharacterized protein</fullName>
    </submittedName>
</protein>
<sequence length="40" mass="4777">MRRQQVWRKMVMMICLTLSLLIMMILIASQSCRRHNAIVT</sequence>
<dbReference type="EMBL" id="GBRH01204585">
    <property type="protein sequence ID" value="JAD93310.1"/>
    <property type="molecule type" value="Transcribed_RNA"/>
</dbReference>
<organism evidence="1">
    <name type="scientific">Arundo donax</name>
    <name type="common">Giant reed</name>
    <name type="synonym">Donax arundinaceus</name>
    <dbReference type="NCBI Taxonomy" id="35708"/>
    <lineage>
        <taxon>Eukaryota</taxon>
        <taxon>Viridiplantae</taxon>
        <taxon>Streptophyta</taxon>
        <taxon>Embryophyta</taxon>
        <taxon>Tracheophyta</taxon>
        <taxon>Spermatophyta</taxon>
        <taxon>Magnoliopsida</taxon>
        <taxon>Liliopsida</taxon>
        <taxon>Poales</taxon>
        <taxon>Poaceae</taxon>
        <taxon>PACMAD clade</taxon>
        <taxon>Arundinoideae</taxon>
        <taxon>Arundineae</taxon>
        <taxon>Arundo</taxon>
    </lineage>
</organism>
<dbReference type="PROSITE" id="PS51257">
    <property type="entry name" value="PROKAR_LIPOPROTEIN"/>
    <property type="match status" value="1"/>
</dbReference>
<reference evidence="1" key="2">
    <citation type="journal article" date="2015" name="Data Brief">
        <title>Shoot transcriptome of the giant reed, Arundo donax.</title>
        <authorList>
            <person name="Barrero R.A."/>
            <person name="Guerrero F.D."/>
            <person name="Moolhuijzen P."/>
            <person name="Goolsby J.A."/>
            <person name="Tidwell J."/>
            <person name="Bellgard S.E."/>
            <person name="Bellgard M.I."/>
        </authorList>
    </citation>
    <scope>NUCLEOTIDE SEQUENCE</scope>
    <source>
        <tissue evidence="1">Shoot tissue taken approximately 20 cm above the soil surface</tissue>
    </source>
</reference>
<reference evidence="1" key="1">
    <citation type="submission" date="2014-09" db="EMBL/GenBank/DDBJ databases">
        <authorList>
            <person name="Magalhaes I.L.F."/>
            <person name="Oliveira U."/>
            <person name="Santos F.R."/>
            <person name="Vidigal T.H.D.A."/>
            <person name="Brescovit A.D."/>
            <person name="Santos A.J."/>
        </authorList>
    </citation>
    <scope>NUCLEOTIDE SEQUENCE</scope>
    <source>
        <tissue evidence="1">Shoot tissue taken approximately 20 cm above the soil surface</tissue>
    </source>
</reference>